<evidence type="ECO:0000313" key="3">
    <source>
        <dbReference type="Proteomes" id="UP000003963"/>
    </source>
</evidence>
<gene>
    <name evidence="2" type="ORF">SSOG_08966</name>
</gene>
<dbReference type="InterPro" id="IPR036291">
    <property type="entry name" value="NAD(P)-bd_dom_sf"/>
</dbReference>
<dbReference type="Gene3D" id="3.40.50.720">
    <property type="entry name" value="NAD(P)-binding Rossmann-like Domain"/>
    <property type="match status" value="1"/>
</dbReference>
<proteinExistence type="predicted"/>
<dbReference type="STRING" id="457427.SSOG_08966"/>
<evidence type="ECO:0000256" key="1">
    <source>
        <dbReference type="SAM" id="MobiDB-lite"/>
    </source>
</evidence>
<dbReference type="SUPFAM" id="SSF51735">
    <property type="entry name" value="NAD(P)-binding Rossmann-fold domains"/>
    <property type="match status" value="1"/>
</dbReference>
<name>D9WKX7_9ACTN</name>
<dbReference type="Proteomes" id="UP000003963">
    <property type="component" value="Unassembled WGS sequence"/>
</dbReference>
<reference evidence="2 3" key="1">
    <citation type="submission" date="2009-02" db="EMBL/GenBank/DDBJ databases">
        <title>Annotation of Streptomyces hygroscopicus strain ATCC 53653.</title>
        <authorList>
            <consortium name="The Broad Institute Genome Sequencing Platform"/>
            <consortium name="Broad Institute Microbial Sequencing Center"/>
            <person name="Fischbach M."/>
            <person name="Godfrey P."/>
            <person name="Ward D."/>
            <person name="Young S."/>
            <person name="Zeng Q."/>
            <person name="Koehrsen M."/>
            <person name="Alvarado L."/>
            <person name="Berlin A.M."/>
            <person name="Bochicchio J."/>
            <person name="Borenstein D."/>
            <person name="Chapman S.B."/>
            <person name="Chen Z."/>
            <person name="Engels R."/>
            <person name="Freedman E."/>
            <person name="Gellesch M."/>
            <person name="Goldberg J."/>
            <person name="Griggs A."/>
            <person name="Gujja S."/>
            <person name="Heilman E.R."/>
            <person name="Heiman D.I."/>
            <person name="Hepburn T.A."/>
            <person name="Howarth C."/>
            <person name="Jen D."/>
            <person name="Larson L."/>
            <person name="Lewis B."/>
            <person name="Mehta T."/>
            <person name="Park D."/>
            <person name="Pearson M."/>
            <person name="Richards J."/>
            <person name="Roberts A."/>
            <person name="Saif S."/>
            <person name="Shea T.D."/>
            <person name="Shenoy N."/>
            <person name="Sisk P."/>
            <person name="Stolte C."/>
            <person name="Sykes S.N."/>
            <person name="Thomson T."/>
            <person name="Walk T."/>
            <person name="White J."/>
            <person name="Yandava C."/>
            <person name="Straight P."/>
            <person name="Clardy J."/>
            <person name="Hung D."/>
            <person name="Kolter R."/>
            <person name="Mekalanos J."/>
            <person name="Walker S."/>
            <person name="Walsh C.T."/>
            <person name="Wieland-Brown L.C."/>
            <person name="Haas B."/>
            <person name="Nusbaum C."/>
            <person name="Birren B."/>
        </authorList>
    </citation>
    <scope>NUCLEOTIDE SEQUENCE [LARGE SCALE GENOMIC DNA]</scope>
    <source>
        <strain evidence="2 3">ATCC 53653</strain>
    </source>
</reference>
<dbReference type="InterPro" id="IPR002347">
    <property type="entry name" value="SDR_fam"/>
</dbReference>
<dbReference type="Pfam" id="PF13561">
    <property type="entry name" value="adh_short_C2"/>
    <property type="match status" value="1"/>
</dbReference>
<accession>D9WKX7</accession>
<dbReference type="EMBL" id="GG657754">
    <property type="protein sequence ID" value="EFL29252.1"/>
    <property type="molecule type" value="Genomic_DNA"/>
</dbReference>
<keyword evidence="3" id="KW-1185">Reference proteome</keyword>
<protein>
    <recommendedName>
        <fullName evidence="4">SDR family oxidoreductase</fullName>
    </recommendedName>
</protein>
<evidence type="ECO:0000313" key="2">
    <source>
        <dbReference type="EMBL" id="EFL29252.1"/>
    </source>
</evidence>
<organism evidence="2 3">
    <name type="scientific">Streptomyces himastatinicus ATCC 53653</name>
    <dbReference type="NCBI Taxonomy" id="457427"/>
    <lineage>
        <taxon>Bacteria</taxon>
        <taxon>Bacillati</taxon>
        <taxon>Actinomycetota</taxon>
        <taxon>Actinomycetes</taxon>
        <taxon>Kitasatosporales</taxon>
        <taxon>Streptomycetaceae</taxon>
        <taxon>Streptomyces</taxon>
        <taxon>Streptomyces violaceusniger group</taxon>
    </lineage>
</organism>
<feature type="region of interest" description="Disordered" evidence="1">
    <location>
        <begin position="1"/>
        <end position="22"/>
    </location>
</feature>
<dbReference type="AlphaFoldDB" id="D9WKX7"/>
<evidence type="ECO:0008006" key="4">
    <source>
        <dbReference type="Google" id="ProtNLM"/>
    </source>
</evidence>
<sequence length="73" mass="7900">MPPRPGRPSRTSKPTVCPRSSAAVPARRIGDVEDVADVIAFLARPESSYLTGATYDVNGGSHIHWRGVGRRRS</sequence>
<dbReference type="HOGENOM" id="CLU_2703282_0_0_11"/>